<dbReference type="Proteomes" id="UP001222027">
    <property type="component" value="Unassembled WGS sequence"/>
</dbReference>
<comment type="caution">
    <text evidence="1">The sequence shown here is derived from an EMBL/GenBank/DDBJ whole genome shotgun (WGS) entry which is preliminary data.</text>
</comment>
<dbReference type="EMBL" id="JAQQAF010000008">
    <property type="protein sequence ID" value="KAJ8467941.1"/>
    <property type="molecule type" value="Genomic_DNA"/>
</dbReference>
<reference evidence="1 2" key="1">
    <citation type="submission" date="2022-12" db="EMBL/GenBank/DDBJ databases">
        <title>Chromosome-scale assembly of the Ensete ventricosum genome.</title>
        <authorList>
            <person name="Dussert Y."/>
            <person name="Stocks J."/>
            <person name="Wendawek A."/>
            <person name="Woldeyes F."/>
            <person name="Nichols R.A."/>
            <person name="Borrell J.S."/>
        </authorList>
    </citation>
    <scope>NUCLEOTIDE SEQUENCE [LARGE SCALE GENOMIC DNA]</scope>
    <source>
        <strain evidence="2">cv. Maze</strain>
        <tissue evidence="1">Seeds</tissue>
    </source>
</reference>
<proteinExistence type="predicted"/>
<sequence length="74" mass="8152">MRRIPRLSIYRSGEEVGCDFIFLTLIPGVHHIRRGDGPVLQLLGVNANAVSCARTFEDAVHFSAAFITALKRGI</sequence>
<keyword evidence="2" id="KW-1185">Reference proteome</keyword>
<evidence type="ECO:0000313" key="1">
    <source>
        <dbReference type="EMBL" id="KAJ8467941.1"/>
    </source>
</evidence>
<evidence type="ECO:0000313" key="2">
    <source>
        <dbReference type="Proteomes" id="UP001222027"/>
    </source>
</evidence>
<dbReference type="AlphaFoldDB" id="A0AAV8P742"/>
<gene>
    <name evidence="1" type="ORF">OPV22_030493</name>
</gene>
<name>A0AAV8P742_ENSVE</name>
<organism evidence="1 2">
    <name type="scientific">Ensete ventricosum</name>
    <name type="common">Abyssinian banana</name>
    <name type="synonym">Musa ensete</name>
    <dbReference type="NCBI Taxonomy" id="4639"/>
    <lineage>
        <taxon>Eukaryota</taxon>
        <taxon>Viridiplantae</taxon>
        <taxon>Streptophyta</taxon>
        <taxon>Embryophyta</taxon>
        <taxon>Tracheophyta</taxon>
        <taxon>Spermatophyta</taxon>
        <taxon>Magnoliopsida</taxon>
        <taxon>Liliopsida</taxon>
        <taxon>Zingiberales</taxon>
        <taxon>Musaceae</taxon>
        <taxon>Ensete</taxon>
    </lineage>
</organism>
<accession>A0AAV8P742</accession>
<protein>
    <submittedName>
        <fullName evidence="1">Uncharacterized protein</fullName>
    </submittedName>
</protein>